<organism evidence="12 13">
    <name type="scientific">Penaeus vannamei</name>
    <name type="common">Whiteleg shrimp</name>
    <name type="synonym">Litopenaeus vannamei</name>
    <dbReference type="NCBI Taxonomy" id="6689"/>
    <lineage>
        <taxon>Eukaryota</taxon>
        <taxon>Metazoa</taxon>
        <taxon>Ecdysozoa</taxon>
        <taxon>Arthropoda</taxon>
        <taxon>Crustacea</taxon>
        <taxon>Multicrustacea</taxon>
        <taxon>Malacostraca</taxon>
        <taxon>Eumalacostraca</taxon>
        <taxon>Eucarida</taxon>
        <taxon>Decapoda</taxon>
        <taxon>Dendrobranchiata</taxon>
        <taxon>Penaeoidea</taxon>
        <taxon>Penaeidae</taxon>
        <taxon>Penaeus</taxon>
    </lineage>
</organism>
<evidence type="ECO:0000256" key="9">
    <source>
        <dbReference type="PROSITE-ProRule" id="PRU00175"/>
    </source>
</evidence>
<dbReference type="EMBL" id="QCYY01001773">
    <property type="protein sequence ID" value="ROT75439.1"/>
    <property type="molecule type" value="Genomic_DNA"/>
</dbReference>
<dbReference type="GO" id="GO:0045944">
    <property type="term" value="P:positive regulation of transcription by RNA polymerase II"/>
    <property type="evidence" value="ECO:0007669"/>
    <property type="project" value="TreeGrafter"/>
</dbReference>
<dbReference type="PROSITE" id="PS50089">
    <property type="entry name" value="ZF_RING_2"/>
    <property type="match status" value="1"/>
</dbReference>
<dbReference type="GO" id="GO:0000976">
    <property type="term" value="F:transcription cis-regulatory region binding"/>
    <property type="evidence" value="ECO:0007669"/>
    <property type="project" value="TreeGrafter"/>
</dbReference>
<dbReference type="GO" id="GO:0008270">
    <property type="term" value="F:zinc ion binding"/>
    <property type="evidence" value="ECO:0007669"/>
    <property type="project" value="UniProtKB-KW"/>
</dbReference>
<keyword evidence="5 9" id="KW-0863">Zinc-finger</keyword>
<feature type="region of interest" description="Disordered" evidence="10">
    <location>
        <begin position="610"/>
        <end position="638"/>
    </location>
</feature>
<dbReference type="Pfam" id="PF00097">
    <property type="entry name" value="zf-C3HC4"/>
    <property type="match status" value="1"/>
</dbReference>
<evidence type="ECO:0000256" key="7">
    <source>
        <dbReference type="ARBA" id="ARBA00035131"/>
    </source>
</evidence>
<evidence type="ECO:0000256" key="2">
    <source>
        <dbReference type="ARBA" id="ARBA00008117"/>
    </source>
</evidence>
<feature type="compositionally biased region" description="Basic and acidic residues" evidence="10">
    <location>
        <begin position="42"/>
        <end position="53"/>
    </location>
</feature>
<reference evidence="12 13" key="1">
    <citation type="submission" date="2018-04" db="EMBL/GenBank/DDBJ databases">
        <authorList>
            <person name="Zhang X."/>
            <person name="Yuan J."/>
            <person name="Li F."/>
            <person name="Xiang J."/>
        </authorList>
    </citation>
    <scope>NUCLEOTIDE SEQUENCE [LARGE SCALE GENOMIC DNA]</scope>
    <source>
        <tissue evidence="12">Muscle</tissue>
    </source>
</reference>
<dbReference type="SUPFAM" id="SSF57850">
    <property type="entry name" value="RING/U-box"/>
    <property type="match status" value="1"/>
</dbReference>
<dbReference type="InterPro" id="IPR017907">
    <property type="entry name" value="Znf_RING_CS"/>
</dbReference>
<dbReference type="STRING" id="6689.A0A423TG29"/>
<reference evidence="12 13" key="2">
    <citation type="submission" date="2019-01" db="EMBL/GenBank/DDBJ databases">
        <title>The decoding of complex shrimp genome reveals the adaptation for benthos swimmer, frequently molting mechanism and breeding impact on genome.</title>
        <authorList>
            <person name="Sun Y."/>
            <person name="Gao Y."/>
            <person name="Yu Y."/>
        </authorList>
    </citation>
    <scope>NUCLEOTIDE SEQUENCE [LARGE SCALE GENOMIC DNA]</scope>
    <source>
        <tissue evidence="12">Muscle</tissue>
    </source>
</reference>
<dbReference type="GO" id="GO:0005737">
    <property type="term" value="C:cytoplasm"/>
    <property type="evidence" value="ECO:0007669"/>
    <property type="project" value="UniProtKB-SubCell"/>
</dbReference>
<evidence type="ECO:0000259" key="11">
    <source>
        <dbReference type="PROSITE" id="PS50089"/>
    </source>
</evidence>
<name>A0A423TG29_PENVA</name>
<dbReference type="InterPro" id="IPR013083">
    <property type="entry name" value="Znf_RING/FYVE/PHD"/>
</dbReference>
<keyword evidence="13" id="KW-1185">Reference proteome</keyword>
<evidence type="ECO:0000256" key="10">
    <source>
        <dbReference type="SAM" id="MobiDB-lite"/>
    </source>
</evidence>
<dbReference type="PANTHER" id="PTHR12983:SF9">
    <property type="entry name" value="E3 UBIQUITIN-PROTEIN LIGASE RNF10"/>
    <property type="match status" value="1"/>
</dbReference>
<keyword evidence="3" id="KW-0963">Cytoplasm</keyword>
<protein>
    <recommendedName>
        <fullName evidence="7">E3 ubiquitin-protein ligase RNF10</fullName>
    </recommendedName>
    <alternativeName>
        <fullName evidence="8">RING finger protein 10</fullName>
    </alternativeName>
</protein>
<feature type="domain" description="RING-type" evidence="11">
    <location>
        <begin position="186"/>
        <end position="227"/>
    </location>
</feature>
<evidence type="ECO:0000256" key="8">
    <source>
        <dbReference type="ARBA" id="ARBA00035390"/>
    </source>
</evidence>
<evidence type="ECO:0000256" key="3">
    <source>
        <dbReference type="ARBA" id="ARBA00022490"/>
    </source>
</evidence>
<feature type="region of interest" description="Disordered" evidence="10">
    <location>
        <begin position="749"/>
        <end position="769"/>
    </location>
</feature>
<feature type="region of interest" description="Disordered" evidence="10">
    <location>
        <begin position="387"/>
        <end position="410"/>
    </location>
</feature>
<feature type="region of interest" description="Disordered" evidence="10">
    <location>
        <begin position="677"/>
        <end position="726"/>
    </location>
</feature>
<evidence type="ECO:0000313" key="12">
    <source>
        <dbReference type="EMBL" id="ROT75439.1"/>
    </source>
</evidence>
<feature type="region of interest" description="Disordered" evidence="10">
    <location>
        <begin position="1"/>
        <end position="91"/>
    </location>
</feature>
<evidence type="ECO:0000256" key="1">
    <source>
        <dbReference type="ARBA" id="ARBA00004496"/>
    </source>
</evidence>
<evidence type="ECO:0000256" key="5">
    <source>
        <dbReference type="ARBA" id="ARBA00022771"/>
    </source>
</evidence>
<dbReference type="CDD" id="cd16536">
    <property type="entry name" value="RING-HC_RNF10"/>
    <property type="match status" value="1"/>
</dbReference>
<sequence>MDTQPAMDKKAMAKAPPLPSKNGSEGTLKDYGGKKCASQYARKRDFDRPDPGKKPVAGRGGRAGQRYVRPREKTGGQVESSNSNVESGSLYRMGGKKQNITHLMNWWGPSHRSQTGHGHHQRGGTRVRRYSSHTPKYSKEHYLQANCQFVVKEGEDYSVYSADPDLLVEWKLVEEVRLHVSEAPACPICLHPPTAAKVTRCGHIYCYPCILHYLALSDDKWRNCPICYVPIEKDELRSVKAVCHKDFSIGEEIELRLMRRERDSLLPMPAASFSQEVLHEMQRIGSPNAATPFAKLIIASKEEVYKHILEREERDLIAQLVEEGDQPEACFIDEALSLLHIRREALFSSGTKDGKSVKKTIEGMHSLSLSSPEEELCAVKMLSTEETGPPSFLMEQESSTLLEPSPTTDTKVAGLKLGTETTVTADDLDISQLQPGNTPTPAHGQKNVPKSTYYFYQASNGAHIYLHTLNVQMLVHEYGDLVNCPAVFRAKVVDKESVLMTEELRQRLRYLSHLPVACSFDVVEVMLKHPLVSKLTTANYQEKIDARQHIRNKRAREERKIERRVQAEQDRMMGRSRGAANLKVNSFVHFPSFAEDFPTNPGLEATDGSVTIPGKPEGSECSASPTGDSLYGSSADTSGSGMSFAKMIREGQSKVHPLPNEPACRAGGLWPSLGKAAWPDPVNPGKNRTEGGSTWAMKSNAGHGGVGAPSANSGLLSEDEDEEGAPVPEFKHAFSDAIAKAFDAAVLKPTGQNTELEVSTAGGKKGKKKKKKVLLFSSGGFS</sequence>
<dbReference type="InterPro" id="IPR001841">
    <property type="entry name" value="Znf_RING"/>
</dbReference>
<dbReference type="OrthoDB" id="10064108at2759"/>
<comment type="caution">
    <text evidence="12">The sequence shown here is derived from an EMBL/GenBank/DDBJ whole genome shotgun (WGS) entry which is preliminary data.</text>
</comment>
<feature type="compositionally biased region" description="Polar residues" evidence="10">
    <location>
        <begin position="621"/>
        <end position="638"/>
    </location>
</feature>
<dbReference type="InterPro" id="IPR039739">
    <property type="entry name" value="MAG2/RNF10"/>
</dbReference>
<comment type="subcellular location">
    <subcellularLocation>
        <location evidence="1">Cytoplasm</location>
    </subcellularLocation>
</comment>
<dbReference type="InterPro" id="IPR018957">
    <property type="entry name" value="Znf_C3HC4_RING-type"/>
</dbReference>
<proteinExistence type="inferred from homology"/>
<dbReference type="PANTHER" id="PTHR12983">
    <property type="entry name" value="RING FINGER 10 FAMILY MEMBER"/>
    <property type="match status" value="1"/>
</dbReference>
<comment type="similarity">
    <text evidence="2">Belongs to the RNF10 family.</text>
</comment>
<evidence type="ECO:0000256" key="4">
    <source>
        <dbReference type="ARBA" id="ARBA00022723"/>
    </source>
</evidence>
<dbReference type="Gene3D" id="3.30.40.10">
    <property type="entry name" value="Zinc/RING finger domain, C3HC4 (zinc finger)"/>
    <property type="match status" value="1"/>
</dbReference>
<gene>
    <name evidence="12" type="ORF">C7M84_005981</name>
</gene>
<feature type="compositionally biased region" description="Low complexity" evidence="10">
    <location>
        <begin position="76"/>
        <end position="89"/>
    </location>
</feature>
<evidence type="ECO:0000313" key="13">
    <source>
        <dbReference type="Proteomes" id="UP000283509"/>
    </source>
</evidence>
<dbReference type="PROSITE" id="PS00518">
    <property type="entry name" value="ZF_RING_1"/>
    <property type="match status" value="1"/>
</dbReference>
<dbReference type="AlphaFoldDB" id="A0A423TG29"/>
<feature type="compositionally biased region" description="Polar residues" evidence="10">
    <location>
        <begin position="396"/>
        <end position="410"/>
    </location>
</feature>
<accession>A0A423TG29</accession>
<keyword evidence="6" id="KW-0862">Zinc</keyword>
<evidence type="ECO:0000256" key="6">
    <source>
        <dbReference type="ARBA" id="ARBA00022833"/>
    </source>
</evidence>
<dbReference type="SMART" id="SM00184">
    <property type="entry name" value="RING"/>
    <property type="match status" value="1"/>
</dbReference>
<keyword evidence="4" id="KW-0479">Metal-binding</keyword>
<dbReference type="Proteomes" id="UP000283509">
    <property type="component" value="Unassembled WGS sequence"/>
</dbReference>